<proteinExistence type="predicted"/>
<evidence type="ECO:0000313" key="1">
    <source>
        <dbReference type="EMBL" id="KAF2827746.1"/>
    </source>
</evidence>
<sequence length="96" mass="10731">MRWYKMGQALGWGSFCLVPHNVISNSWVEYPLRIPEFDVWLELARKVNPNVVKAAQVLDTWLEPDGIAGGAISDKAPLGIKAAPNLPIFEIEEVQD</sequence>
<dbReference type="EMBL" id="MU006223">
    <property type="protein sequence ID" value="KAF2827746.1"/>
    <property type="molecule type" value="Genomic_DNA"/>
</dbReference>
<dbReference type="Proteomes" id="UP000799424">
    <property type="component" value="Unassembled WGS sequence"/>
</dbReference>
<name>A0A6A7A3P7_9PLEO</name>
<evidence type="ECO:0000313" key="2">
    <source>
        <dbReference type="Proteomes" id="UP000799424"/>
    </source>
</evidence>
<feature type="non-terminal residue" evidence="1">
    <location>
        <position position="96"/>
    </location>
</feature>
<accession>A0A6A7A3P7</accession>
<dbReference type="AlphaFoldDB" id="A0A6A7A3P7"/>
<organism evidence="1 2">
    <name type="scientific">Ophiobolus disseminans</name>
    <dbReference type="NCBI Taxonomy" id="1469910"/>
    <lineage>
        <taxon>Eukaryota</taxon>
        <taxon>Fungi</taxon>
        <taxon>Dikarya</taxon>
        <taxon>Ascomycota</taxon>
        <taxon>Pezizomycotina</taxon>
        <taxon>Dothideomycetes</taxon>
        <taxon>Pleosporomycetidae</taxon>
        <taxon>Pleosporales</taxon>
        <taxon>Pleosporineae</taxon>
        <taxon>Phaeosphaeriaceae</taxon>
        <taxon>Ophiobolus</taxon>
    </lineage>
</organism>
<protein>
    <submittedName>
        <fullName evidence="1">Uncharacterized protein</fullName>
    </submittedName>
</protein>
<keyword evidence="2" id="KW-1185">Reference proteome</keyword>
<dbReference type="OrthoDB" id="3668852at2759"/>
<gene>
    <name evidence="1" type="ORF">CC86DRAFT_276017</name>
</gene>
<reference evidence="1" key="1">
    <citation type="journal article" date="2020" name="Stud. Mycol.">
        <title>101 Dothideomycetes genomes: a test case for predicting lifestyles and emergence of pathogens.</title>
        <authorList>
            <person name="Haridas S."/>
            <person name="Albert R."/>
            <person name="Binder M."/>
            <person name="Bloem J."/>
            <person name="Labutti K."/>
            <person name="Salamov A."/>
            <person name="Andreopoulos B."/>
            <person name="Baker S."/>
            <person name="Barry K."/>
            <person name="Bills G."/>
            <person name="Bluhm B."/>
            <person name="Cannon C."/>
            <person name="Castanera R."/>
            <person name="Culley D."/>
            <person name="Daum C."/>
            <person name="Ezra D."/>
            <person name="Gonzalez J."/>
            <person name="Henrissat B."/>
            <person name="Kuo A."/>
            <person name="Liang C."/>
            <person name="Lipzen A."/>
            <person name="Lutzoni F."/>
            <person name="Magnuson J."/>
            <person name="Mondo S."/>
            <person name="Nolan M."/>
            <person name="Ohm R."/>
            <person name="Pangilinan J."/>
            <person name="Park H.-J."/>
            <person name="Ramirez L."/>
            <person name="Alfaro M."/>
            <person name="Sun H."/>
            <person name="Tritt A."/>
            <person name="Yoshinaga Y."/>
            <person name="Zwiers L.-H."/>
            <person name="Turgeon B."/>
            <person name="Goodwin S."/>
            <person name="Spatafora J."/>
            <person name="Crous P."/>
            <person name="Grigoriev I."/>
        </authorList>
    </citation>
    <scope>NUCLEOTIDE SEQUENCE</scope>
    <source>
        <strain evidence="1">CBS 113818</strain>
    </source>
</reference>